<keyword evidence="3" id="KW-0479">Metal-binding</keyword>
<protein>
    <recommendedName>
        <fullName evidence="8">Carboxylic ester hydrolase</fullName>
        <ecNumber evidence="8">3.1.1.-</ecNumber>
    </recommendedName>
</protein>
<keyword evidence="2" id="KW-0719">Serine esterase</keyword>
<evidence type="ECO:0000256" key="1">
    <source>
        <dbReference type="ARBA" id="ARBA00006249"/>
    </source>
</evidence>
<comment type="caution">
    <text evidence="9">The sequence shown here is derived from an EMBL/GenBank/DDBJ whole genome shotgun (WGS) entry which is preliminary data.</text>
</comment>
<evidence type="ECO:0000256" key="4">
    <source>
        <dbReference type="ARBA" id="ARBA00022729"/>
    </source>
</evidence>
<dbReference type="AlphaFoldDB" id="A0A2H3H7Y1"/>
<evidence type="ECO:0000256" key="7">
    <source>
        <dbReference type="ARBA" id="ARBA00023157"/>
    </source>
</evidence>
<accession>A0A2H3H7Y1</accession>
<evidence type="ECO:0000313" key="9">
    <source>
        <dbReference type="EMBL" id="PCD38711.1"/>
    </source>
</evidence>
<organism evidence="9 10">
    <name type="scientific">Fusarium oxysporum f. sp. radicis-cucumerinum</name>
    <dbReference type="NCBI Taxonomy" id="327505"/>
    <lineage>
        <taxon>Eukaryota</taxon>
        <taxon>Fungi</taxon>
        <taxon>Dikarya</taxon>
        <taxon>Ascomycota</taxon>
        <taxon>Pezizomycotina</taxon>
        <taxon>Sordariomycetes</taxon>
        <taxon>Hypocreomycetidae</taxon>
        <taxon>Hypocreales</taxon>
        <taxon>Nectriaceae</taxon>
        <taxon>Fusarium</taxon>
        <taxon>Fusarium oxysporum species complex</taxon>
    </lineage>
</organism>
<dbReference type="Proteomes" id="UP000219602">
    <property type="component" value="Chromosome 5"/>
</dbReference>
<reference evidence="9 10" key="2">
    <citation type="journal article" date="2017" name="Sci. Rep.">
        <title>A mobile pathogenicity chromosome in Fusarium oxysporum for infection of multiple cucurbit species.</title>
        <authorList>
            <person name="van Dam P."/>
            <person name="Fokkens L."/>
            <person name="Ayukawa Y."/>
            <person name="van der Gragt M."/>
            <person name="Ter Horst A."/>
            <person name="Brankovics B."/>
            <person name="Houterman P.M."/>
            <person name="Arie T."/>
            <person name="Rep M."/>
        </authorList>
    </citation>
    <scope>NUCLEOTIDE SEQUENCE [LARGE SCALE GENOMIC DNA]</scope>
    <source>
        <strain evidence="9 10">Forc016</strain>
    </source>
</reference>
<dbReference type="PANTHER" id="PTHR33938">
    <property type="entry name" value="FERULOYL ESTERASE B-RELATED"/>
    <property type="match status" value="1"/>
</dbReference>
<dbReference type="Gene3D" id="3.40.50.1820">
    <property type="entry name" value="alpha/beta hydrolase"/>
    <property type="match status" value="1"/>
</dbReference>
<dbReference type="EC" id="3.1.1.-" evidence="8"/>
<keyword evidence="6" id="KW-0106">Calcium</keyword>
<name>A0A2H3H7Y1_FUSOX</name>
<dbReference type="SUPFAM" id="SSF53474">
    <property type="entry name" value="alpha/beta-Hydrolases"/>
    <property type="match status" value="1"/>
</dbReference>
<evidence type="ECO:0000256" key="5">
    <source>
        <dbReference type="ARBA" id="ARBA00022801"/>
    </source>
</evidence>
<dbReference type="InterPro" id="IPR011118">
    <property type="entry name" value="Tannase/feruloyl_esterase"/>
</dbReference>
<evidence type="ECO:0000313" key="10">
    <source>
        <dbReference type="Proteomes" id="UP000219602"/>
    </source>
</evidence>
<comment type="similarity">
    <text evidence="1 8">Belongs to the tannase family.</text>
</comment>
<reference evidence="9 10" key="1">
    <citation type="journal article" date="2016" name="Environ. Microbiol.">
        <title>Effector profiles distinguish formae speciales of Fusarium oxysporum.</title>
        <authorList>
            <person name="van Dam P."/>
            <person name="Fokkens L."/>
            <person name="Schmidt S.M."/>
            <person name="Linmans J.H."/>
            <person name="Kistler H.C."/>
            <person name="Ma L.J."/>
            <person name="Rep M."/>
        </authorList>
    </citation>
    <scope>NUCLEOTIDE SEQUENCE [LARGE SCALE GENOMIC DNA]</scope>
    <source>
        <strain evidence="9 10">Forc016</strain>
    </source>
</reference>
<keyword evidence="7" id="KW-1015">Disulfide bond</keyword>
<proteinExistence type="inferred from homology"/>
<dbReference type="EMBL" id="MABQ02000004">
    <property type="protein sequence ID" value="PCD38711.1"/>
    <property type="molecule type" value="Genomic_DNA"/>
</dbReference>
<dbReference type="GO" id="GO:0046872">
    <property type="term" value="F:metal ion binding"/>
    <property type="evidence" value="ECO:0007669"/>
    <property type="project" value="UniProtKB-KW"/>
</dbReference>
<dbReference type="STRING" id="327505.A0A2H3H7Y1"/>
<dbReference type="Pfam" id="PF07519">
    <property type="entry name" value="Tannase"/>
    <property type="match status" value="1"/>
</dbReference>
<evidence type="ECO:0000256" key="2">
    <source>
        <dbReference type="ARBA" id="ARBA00022487"/>
    </source>
</evidence>
<gene>
    <name evidence="9" type="ORF">AU210_007176</name>
</gene>
<evidence type="ECO:0000256" key="6">
    <source>
        <dbReference type="ARBA" id="ARBA00022837"/>
    </source>
</evidence>
<keyword evidence="4" id="KW-0732">Signal</keyword>
<dbReference type="InterPro" id="IPR029058">
    <property type="entry name" value="AB_hydrolase_fold"/>
</dbReference>
<dbReference type="GO" id="GO:0030600">
    <property type="term" value="F:feruloyl esterase activity"/>
    <property type="evidence" value="ECO:0007669"/>
    <property type="project" value="UniProtKB-ARBA"/>
</dbReference>
<evidence type="ECO:0000256" key="3">
    <source>
        <dbReference type="ARBA" id="ARBA00022723"/>
    </source>
</evidence>
<dbReference type="PANTHER" id="PTHR33938:SF13">
    <property type="entry name" value="CARBOXYLIC ESTER HYDROLASE"/>
    <property type="match status" value="1"/>
</dbReference>
<sequence length="505" mass="53952">MSLALVEACNAATFAPVLFGAEILTLDASVVTNYSASVPEAFRYTAPSVELRNAIFCNVTLSYTHPGQNDEVIVEAWLPLASWNGRFQAVGGGGWIAGRAALSYGAMEGALADGFATITTDAGLGNAMGPSEWALTSPGNINWSNLQNLASISLNDEAIIGKSLIESIYGKKPDFSYWNGCSQGGRQGLMLAQRFPTAYDGIAAGAPAIHWTEFFPSMQWPQQVMNELDKYPFGCEMDAITAAAVEACDRLDGVVDGVISHVDDCLGTFDPFSIVGKSVQCAQINKTAMRVSHSAAVIVSATWRGMSTTDGKRIWHGLNPGSDLTGNSPASYGQPGVAATANCSTSGCRGAPNILGLQWLQLFIARAPAKDISNLTRADFIDFVNAGRQQFTSIIGTTDADLSRFRDAGGKLISFHGLADGLIPPKGTEQYYNEVMAVLPDIHDFYRYYEVPGLGHCFGGASGQPTLLFQQLQAWVENGTVPEKTPRAKTRQWPIVGVATPDVRP</sequence>
<evidence type="ECO:0000256" key="8">
    <source>
        <dbReference type="RuleBase" id="RU361238"/>
    </source>
</evidence>
<keyword evidence="5 8" id="KW-0378">Hydrolase</keyword>